<evidence type="ECO:0000256" key="1">
    <source>
        <dbReference type="SAM" id="MobiDB-lite"/>
    </source>
</evidence>
<feature type="compositionally biased region" description="Basic residues" evidence="1">
    <location>
        <begin position="15"/>
        <end position="26"/>
    </location>
</feature>
<proteinExistence type="predicted"/>
<dbReference type="EMBL" id="BAAASJ010000033">
    <property type="protein sequence ID" value="GAA2637259.1"/>
    <property type="molecule type" value="Genomic_DNA"/>
</dbReference>
<accession>A0ABP6D9K5</accession>
<evidence type="ECO:0000313" key="3">
    <source>
        <dbReference type="Proteomes" id="UP001500151"/>
    </source>
</evidence>
<name>A0ABP6D9K5_9ACTN</name>
<sequence length="110" mass="12161">MEPFSRLRPVTDRKRPPHQITGRRRTGQNTAPVSVGYTVPPPVTPTVLGRPLGLHLRLAHRRSLIVTLRDGTVAQGCRKLLKRPTLTTSQWVAMAPVSGVLRSDVVLDQV</sequence>
<organism evidence="2 3">
    <name type="scientific">Streptomyces vastus</name>
    <dbReference type="NCBI Taxonomy" id="285451"/>
    <lineage>
        <taxon>Bacteria</taxon>
        <taxon>Bacillati</taxon>
        <taxon>Actinomycetota</taxon>
        <taxon>Actinomycetes</taxon>
        <taxon>Kitasatosporales</taxon>
        <taxon>Streptomycetaceae</taxon>
        <taxon>Streptomyces</taxon>
    </lineage>
</organism>
<comment type="caution">
    <text evidence="2">The sequence shown here is derived from an EMBL/GenBank/DDBJ whole genome shotgun (WGS) entry which is preliminary data.</text>
</comment>
<reference evidence="3" key="1">
    <citation type="journal article" date="2019" name="Int. J. Syst. Evol. Microbiol.">
        <title>The Global Catalogue of Microorganisms (GCM) 10K type strain sequencing project: providing services to taxonomists for standard genome sequencing and annotation.</title>
        <authorList>
            <consortium name="The Broad Institute Genomics Platform"/>
            <consortium name="The Broad Institute Genome Sequencing Center for Infectious Disease"/>
            <person name="Wu L."/>
            <person name="Ma J."/>
        </authorList>
    </citation>
    <scope>NUCLEOTIDE SEQUENCE [LARGE SCALE GENOMIC DNA]</scope>
    <source>
        <strain evidence="3">JCM 4524</strain>
    </source>
</reference>
<evidence type="ECO:0000313" key="2">
    <source>
        <dbReference type="EMBL" id="GAA2637259.1"/>
    </source>
</evidence>
<gene>
    <name evidence="2" type="ORF">GCM10010307_34640</name>
</gene>
<protein>
    <submittedName>
        <fullName evidence="2">Uncharacterized protein</fullName>
    </submittedName>
</protein>
<dbReference type="Proteomes" id="UP001500151">
    <property type="component" value="Unassembled WGS sequence"/>
</dbReference>
<keyword evidence="3" id="KW-1185">Reference proteome</keyword>
<feature type="region of interest" description="Disordered" evidence="1">
    <location>
        <begin position="1"/>
        <end position="38"/>
    </location>
</feature>